<evidence type="ECO:0000256" key="1">
    <source>
        <dbReference type="SAM" id="MobiDB-lite"/>
    </source>
</evidence>
<feature type="compositionally biased region" description="Low complexity" evidence="1">
    <location>
        <begin position="178"/>
        <end position="188"/>
    </location>
</feature>
<evidence type="ECO:0000256" key="2">
    <source>
        <dbReference type="SAM" id="Phobius"/>
    </source>
</evidence>
<keyword evidence="4" id="KW-1185">Reference proteome</keyword>
<feature type="compositionally biased region" description="Low complexity" evidence="1">
    <location>
        <begin position="64"/>
        <end position="80"/>
    </location>
</feature>
<evidence type="ECO:0000313" key="4">
    <source>
        <dbReference type="Proteomes" id="UP000239366"/>
    </source>
</evidence>
<organism evidence="3 4">
    <name type="scientific">Aureicoccus marinus</name>
    <dbReference type="NCBI Taxonomy" id="754435"/>
    <lineage>
        <taxon>Bacteria</taxon>
        <taxon>Pseudomonadati</taxon>
        <taxon>Bacteroidota</taxon>
        <taxon>Flavobacteriia</taxon>
        <taxon>Flavobacteriales</taxon>
        <taxon>Flavobacteriaceae</taxon>
        <taxon>Aureicoccus</taxon>
    </lineage>
</organism>
<sequence>MSFLDTRHKRKSVALTVSLLAALVLLLFYIGLSYTEEPLERGIAINFGVASEGQGLQAQNPRRAQSPQVQDVAAPAPQQQESSKPTATEVEEVLTQTDSELVIKEAMEKPTPAGEQNKAEETVQEEAVPEPPKPSEQTQSVLSKFIKGSKTPGKEASGEGVSQGSEDQGSPDGNPYASTYYGPSTTGSGTSGYGLSGRSLRSRQAVEQDCNQAGRVVVKITVDRSGKVIAAEPGVQGTTNLATCLMEPAKKTAFSYQWNADPKAPAKQVGFVVVNFRLGQ</sequence>
<evidence type="ECO:0000313" key="3">
    <source>
        <dbReference type="EMBL" id="PQJ14351.1"/>
    </source>
</evidence>
<feature type="region of interest" description="Disordered" evidence="1">
    <location>
        <begin position="56"/>
        <end position="197"/>
    </location>
</feature>
<dbReference type="EMBL" id="MQVX01000001">
    <property type="protein sequence ID" value="PQJ14351.1"/>
    <property type="molecule type" value="Genomic_DNA"/>
</dbReference>
<comment type="caution">
    <text evidence="3">The sequence shown here is derived from an EMBL/GenBank/DDBJ whole genome shotgun (WGS) entry which is preliminary data.</text>
</comment>
<protein>
    <recommendedName>
        <fullName evidence="5">Energy transducer TonB</fullName>
    </recommendedName>
</protein>
<dbReference type="RefSeq" id="WP_104999977.1">
    <property type="nucleotide sequence ID" value="NZ_MQVX01000001.1"/>
</dbReference>
<reference evidence="4" key="1">
    <citation type="submission" date="2016-11" db="EMBL/GenBank/DDBJ databases">
        <title>Trade-off between light-utilization and light-protection in marine flavobacteria.</title>
        <authorList>
            <person name="Kumagai Y."/>
            <person name="Yoshizawa S."/>
            <person name="Kogure K."/>
        </authorList>
    </citation>
    <scope>NUCLEOTIDE SEQUENCE [LARGE SCALE GENOMIC DNA]</scope>
    <source>
        <strain evidence="4">SG-18</strain>
    </source>
</reference>
<accession>A0A2S7T450</accession>
<gene>
    <name evidence="3" type="ORF">BST99_00045</name>
</gene>
<feature type="transmembrane region" description="Helical" evidence="2">
    <location>
        <begin position="12"/>
        <end position="32"/>
    </location>
</feature>
<evidence type="ECO:0008006" key="5">
    <source>
        <dbReference type="Google" id="ProtNLM"/>
    </source>
</evidence>
<keyword evidence="2" id="KW-0472">Membrane</keyword>
<proteinExistence type="predicted"/>
<dbReference type="Proteomes" id="UP000239366">
    <property type="component" value="Unassembled WGS sequence"/>
</dbReference>
<keyword evidence="2" id="KW-0812">Transmembrane</keyword>
<dbReference type="OrthoDB" id="676306at2"/>
<keyword evidence="2" id="KW-1133">Transmembrane helix</keyword>
<name>A0A2S7T450_9FLAO</name>
<dbReference type="AlphaFoldDB" id="A0A2S7T450"/>